<feature type="domain" description="Glycosyl hydrolase family 13 catalytic" evidence="9">
    <location>
        <begin position="1"/>
        <end position="383"/>
    </location>
</feature>
<dbReference type="NCBIfam" id="NF006968">
    <property type="entry name" value="PRK09441.1-1"/>
    <property type="match status" value="1"/>
</dbReference>
<evidence type="ECO:0000313" key="10">
    <source>
        <dbReference type="EMBL" id="SEA17361.1"/>
    </source>
</evidence>
<keyword evidence="6" id="KW-0326">Glycosidase</keyword>
<reference evidence="10 11" key="1">
    <citation type="submission" date="2016-10" db="EMBL/GenBank/DDBJ databases">
        <authorList>
            <person name="de Groot N.N."/>
        </authorList>
    </citation>
    <scope>NUCLEOTIDE SEQUENCE [LARGE SCALE GENOMIC DNA]</scope>
    <source>
        <strain evidence="10 11">DSM 25383</strain>
    </source>
</reference>
<accession>A0A1H3Z1P8</accession>
<feature type="active site" description="Nucleophile" evidence="7">
    <location>
        <position position="226"/>
    </location>
</feature>
<dbReference type="InterPro" id="IPR006047">
    <property type="entry name" value="GH13_cat_dom"/>
</dbReference>
<keyword evidence="8" id="KW-0106">Calcium</keyword>
<keyword evidence="4" id="KW-0378">Hydrolase</keyword>
<dbReference type="AlphaFoldDB" id="A0A1H3Z1P8"/>
<dbReference type="EMBL" id="FNRI01000002">
    <property type="protein sequence ID" value="SEA17361.1"/>
    <property type="molecule type" value="Genomic_DNA"/>
</dbReference>
<keyword evidence="3 8" id="KW-0479">Metal-binding</keyword>
<dbReference type="STRING" id="1033731.SAMN05444145_10252"/>
<sequence>MQYFEWNLPNDGKLWTHLKEDAKHLHDIGVTSVWTPPAYKADEQQDEGYAVYDLYDLGEFDQKGTVRTKYGTRRELEEAIAALHDNGVSVYLDTVMNQKTGADFTEKFMACEVDPDDRERVIGPPVEVEGWTGYTFPGRGEQYSPFKWHWYHFSGTDQVYETGKRAIYLIQGEGKKWSEGVDGENGNYDFLIFNDVDFDHPEVIEEMKRWGVWIAGTLNADGMRLDALKHIKNTFIADFMRAVRASRGKEFYAVGEYWSGDFESLEAYLNAVDHQVDLFDAPLHFKLFSASEQGRDFDLRTLLDDTLVRKYPTLAVTFVDNHDSQRGSSLESQVKSWFKPLAYGLILLMKEGYPCIFYGDYYSMKGEASPHRAVLDILLDARRSRAFGEQTDYFDHPNTVGFTRAGDEQHPGSGLALLLSNGEDGEKVMSVGLSHANETWREITGSYDDEIVIGDDGKALFKVRGGKLAVWVKK</sequence>
<dbReference type="NCBIfam" id="NF006969">
    <property type="entry name" value="PRK09441.1-2"/>
    <property type="match status" value="1"/>
</dbReference>
<evidence type="ECO:0000256" key="4">
    <source>
        <dbReference type="ARBA" id="ARBA00022801"/>
    </source>
</evidence>
<dbReference type="PIRSF" id="PIRSF001021">
    <property type="entry name" value="Alph-amls_thrmst"/>
    <property type="match status" value="1"/>
</dbReference>
<evidence type="ECO:0000256" key="2">
    <source>
        <dbReference type="ARBA" id="ARBA00008061"/>
    </source>
</evidence>
<evidence type="ECO:0000256" key="8">
    <source>
        <dbReference type="PIRSR" id="PIRSR001021-2"/>
    </source>
</evidence>
<keyword evidence="11" id="KW-1185">Reference proteome</keyword>
<dbReference type="SUPFAM" id="SSF51011">
    <property type="entry name" value="Glycosyl hydrolase domain"/>
    <property type="match status" value="1"/>
</dbReference>
<evidence type="ECO:0000259" key="9">
    <source>
        <dbReference type="SMART" id="SM00642"/>
    </source>
</evidence>
<feature type="binding site" evidence="8">
    <location>
        <position position="195"/>
    </location>
    <ligand>
        <name>Ca(2+)</name>
        <dbReference type="ChEBI" id="CHEBI:29108"/>
        <label>1</label>
    </ligand>
</feature>
<proteinExistence type="inferred from homology"/>
<dbReference type="PANTHER" id="PTHR43447">
    <property type="entry name" value="ALPHA-AMYLASE"/>
    <property type="match status" value="1"/>
</dbReference>
<dbReference type="InterPro" id="IPR013776">
    <property type="entry name" value="A-amylase_thermo"/>
</dbReference>
<evidence type="ECO:0000256" key="5">
    <source>
        <dbReference type="ARBA" id="ARBA00023277"/>
    </source>
</evidence>
<dbReference type="Gene3D" id="2.40.30.140">
    <property type="match status" value="1"/>
</dbReference>
<dbReference type="SUPFAM" id="SSF51445">
    <property type="entry name" value="(Trans)glycosidases"/>
    <property type="match status" value="1"/>
</dbReference>
<evidence type="ECO:0000313" key="11">
    <source>
        <dbReference type="Proteomes" id="UP000183253"/>
    </source>
</evidence>
<dbReference type="InterPro" id="IPR013780">
    <property type="entry name" value="Glyco_hydro_b"/>
</dbReference>
<dbReference type="Gene3D" id="3.20.20.80">
    <property type="entry name" value="Glycosidases"/>
    <property type="match status" value="1"/>
</dbReference>
<dbReference type="GO" id="GO:0005509">
    <property type="term" value="F:calcium ion binding"/>
    <property type="evidence" value="ECO:0007669"/>
    <property type="project" value="InterPro"/>
</dbReference>
<feature type="binding site" evidence="8">
    <location>
        <position position="97"/>
    </location>
    <ligand>
        <name>Ca(2+)</name>
        <dbReference type="ChEBI" id="CHEBI:29108"/>
        <label>1</label>
    </ligand>
</feature>
<dbReference type="CDD" id="cd11318">
    <property type="entry name" value="AmyAc_bac_fung_AmyA"/>
    <property type="match status" value="1"/>
</dbReference>
<name>A0A1H3Z1P8_9BACT</name>
<dbReference type="Proteomes" id="UP000183253">
    <property type="component" value="Unassembled WGS sequence"/>
</dbReference>
<dbReference type="GO" id="GO:0004553">
    <property type="term" value="F:hydrolase activity, hydrolyzing O-glycosyl compounds"/>
    <property type="evidence" value="ECO:0007669"/>
    <property type="project" value="InterPro"/>
</dbReference>
<dbReference type="SMART" id="SM00642">
    <property type="entry name" value="Aamy"/>
    <property type="match status" value="1"/>
</dbReference>
<dbReference type="Pfam" id="PF00128">
    <property type="entry name" value="Alpha-amylase"/>
    <property type="match status" value="1"/>
</dbReference>
<dbReference type="InterPro" id="IPR017853">
    <property type="entry name" value="GH"/>
</dbReference>
<protein>
    <submittedName>
        <fullName evidence="10">Alpha-amylase</fullName>
    </submittedName>
</protein>
<evidence type="ECO:0000256" key="6">
    <source>
        <dbReference type="ARBA" id="ARBA00023295"/>
    </source>
</evidence>
<evidence type="ECO:0000256" key="1">
    <source>
        <dbReference type="ARBA" id="ARBA00001913"/>
    </source>
</evidence>
<dbReference type="Gene3D" id="2.60.40.1180">
    <property type="entry name" value="Golgi alpha-mannosidase II"/>
    <property type="match status" value="1"/>
</dbReference>
<feature type="active site" description="Proton donor" evidence="7">
    <location>
        <position position="256"/>
    </location>
</feature>
<keyword evidence="5" id="KW-0119">Carbohydrate metabolism</keyword>
<organism evidence="10 11">
    <name type="scientific">Alistipes timonensis JC136</name>
    <dbReference type="NCBI Taxonomy" id="1033731"/>
    <lineage>
        <taxon>Bacteria</taxon>
        <taxon>Pseudomonadati</taxon>
        <taxon>Bacteroidota</taxon>
        <taxon>Bacteroidia</taxon>
        <taxon>Bacteroidales</taxon>
        <taxon>Rikenellaceae</taxon>
        <taxon>Alistipes</taxon>
    </lineage>
</organism>
<feature type="binding site" evidence="8">
    <location>
        <position position="230"/>
    </location>
    <ligand>
        <name>Ca(2+)</name>
        <dbReference type="ChEBI" id="CHEBI:29108"/>
        <label>1</label>
    </ligand>
</feature>
<evidence type="ECO:0000256" key="3">
    <source>
        <dbReference type="ARBA" id="ARBA00022723"/>
    </source>
</evidence>
<comment type="similarity">
    <text evidence="2">Belongs to the glycosyl hydrolase 13 family.</text>
</comment>
<feature type="binding site" evidence="8">
    <location>
        <position position="197"/>
    </location>
    <ligand>
        <name>Ca(2+)</name>
        <dbReference type="ChEBI" id="CHEBI:29108"/>
        <label>2</label>
    </ligand>
</feature>
<evidence type="ECO:0000256" key="7">
    <source>
        <dbReference type="PIRSR" id="PIRSR001021-1"/>
    </source>
</evidence>
<gene>
    <name evidence="10" type="ORF">SAMN05444145_10252</name>
</gene>
<feature type="binding site" evidence="8">
    <location>
        <position position="189"/>
    </location>
    <ligand>
        <name>Ca(2+)</name>
        <dbReference type="ChEBI" id="CHEBI:29108"/>
        <label>1</label>
    </ligand>
</feature>
<dbReference type="GO" id="GO:0005975">
    <property type="term" value="P:carbohydrate metabolic process"/>
    <property type="evidence" value="ECO:0007669"/>
    <property type="project" value="InterPro"/>
</dbReference>
<comment type="cofactor">
    <cofactor evidence="1">
        <name>Ca(2+)</name>
        <dbReference type="ChEBI" id="CHEBI:29108"/>
    </cofactor>
</comment>